<keyword evidence="3" id="KW-1185">Reference proteome</keyword>
<evidence type="ECO:0000313" key="2">
    <source>
        <dbReference type="EMBL" id="KAH0576991.1"/>
    </source>
</evidence>
<organism evidence="1">
    <name type="scientific">Spironucleus salmonicida</name>
    <dbReference type="NCBI Taxonomy" id="348837"/>
    <lineage>
        <taxon>Eukaryota</taxon>
        <taxon>Metamonada</taxon>
        <taxon>Diplomonadida</taxon>
        <taxon>Hexamitidae</taxon>
        <taxon>Hexamitinae</taxon>
        <taxon>Spironucleus</taxon>
    </lineage>
</organism>
<protein>
    <submittedName>
        <fullName evidence="1">Uncharacterized protein</fullName>
    </submittedName>
</protein>
<dbReference type="Proteomes" id="UP000018208">
    <property type="component" value="Unassembled WGS sequence"/>
</dbReference>
<dbReference type="EMBL" id="AUWU02000001">
    <property type="protein sequence ID" value="KAH0576991.1"/>
    <property type="molecule type" value="Genomic_DNA"/>
</dbReference>
<sequence length="188" mass="21545">MSQLSTLALRFQHKSQCQLKLPSLGNNSMTSLNLMTPQALLSSRQASFYSHGDIYRSLNSAQINTPKGLTVGLQKPDFISISQINLLQDNSSVLIEESSSDVNILEKVNLRADDQDFVQKLRIVQLQQGLRDNKKQILVLFEKCVNMEAKVITFDDRIQKLNSYLLQKNQLITRQQEIRIQRTRKIIK</sequence>
<name>V6LER5_9EUKA</name>
<evidence type="ECO:0000313" key="1">
    <source>
        <dbReference type="EMBL" id="EST43020.1"/>
    </source>
</evidence>
<dbReference type="AlphaFoldDB" id="V6LER5"/>
<reference evidence="1 2" key="1">
    <citation type="journal article" date="2014" name="PLoS Genet.">
        <title>The Genome of Spironucleus salmonicida Highlights a Fish Pathogen Adapted to Fluctuating Environments.</title>
        <authorList>
            <person name="Xu F."/>
            <person name="Jerlstrom-Hultqvist J."/>
            <person name="Einarsson E."/>
            <person name="Astvaldsson A."/>
            <person name="Svard S.G."/>
            <person name="Andersson J.O."/>
        </authorList>
    </citation>
    <scope>NUCLEOTIDE SEQUENCE</scope>
    <source>
        <strain evidence="2">ATCC 50377</strain>
    </source>
</reference>
<gene>
    <name evidence="1" type="ORF">SS50377_17323</name>
    <name evidence="2" type="ORF">SS50377_20339</name>
</gene>
<dbReference type="EMBL" id="KI546147">
    <property type="protein sequence ID" value="EST43020.1"/>
    <property type="molecule type" value="Genomic_DNA"/>
</dbReference>
<dbReference type="VEuPathDB" id="GiardiaDB:SS50377_20339"/>
<evidence type="ECO:0000313" key="3">
    <source>
        <dbReference type="Proteomes" id="UP000018208"/>
    </source>
</evidence>
<accession>V6LER5</accession>
<reference evidence="2" key="2">
    <citation type="submission" date="2020-12" db="EMBL/GenBank/DDBJ databases">
        <title>New Spironucleus salmonicida genome in near-complete chromosomes.</title>
        <authorList>
            <person name="Xu F."/>
            <person name="Kurt Z."/>
            <person name="Jimenez-Gonzalez A."/>
            <person name="Astvaldsson A."/>
            <person name="Andersson J.O."/>
            <person name="Svard S.G."/>
        </authorList>
    </citation>
    <scope>NUCLEOTIDE SEQUENCE</scope>
    <source>
        <strain evidence="2">ATCC 50377</strain>
    </source>
</reference>
<proteinExistence type="predicted"/>